<reference evidence="2 3" key="1">
    <citation type="submission" date="2020-08" db="EMBL/GenBank/DDBJ databases">
        <title>Genome sequencing of Purple Non-Sulfur Bacteria from various extreme environments.</title>
        <authorList>
            <person name="Mayer M."/>
        </authorList>
    </citation>
    <scope>NUCLEOTIDE SEQUENCE [LARGE SCALE GENOMIC DNA]</scope>
    <source>
        <strain evidence="2 3">JA131</strain>
    </source>
</reference>
<feature type="compositionally biased region" description="Pro residues" evidence="1">
    <location>
        <begin position="53"/>
        <end position="64"/>
    </location>
</feature>
<feature type="region of interest" description="Disordered" evidence="1">
    <location>
        <begin position="1"/>
        <end position="30"/>
    </location>
</feature>
<evidence type="ECO:0000313" key="2">
    <source>
        <dbReference type="EMBL" id="MBB4265678.1"/>
    </source>
</evidence>
<evidence type="ECO:0000256" key="1">
    <source>
        <dbReference type="SAM" id="MobiDB-lite"/>
    </source>
</evidence>
<name>A0A7W6RD07_9PROT</name>
<accession>A0A7W6RD07</accession>
<gene>
    <name evidence="2" type="ORF">GGD89_001300</name>
</gene>
<organism evidence="2 3">
    <name type="scientific">Roseospira visakhapatnamensis</name>
    <dbReference type="NCBI Taxonomy" id="390880"/>
    <lineage>
        <taxon>Bacteria</taxon>
        <taxon>Pseudomonadati</taxon>
        <taxon>Pseudomonadota</taxon>
        <taxon>Alphaproteobacteria</taxon>
        <taxon>Rhodospirillales</taxon>
        <taxon>Rhodospirillaceae</taxon>
        <taxon>Roseospira</taxon>
    </lineage>
</organism>
<dbReference type="AlphaFoldDB" id="A0A7W6RD07"/>
<feature type="region of interest" description="Disordered" evidence="1">
    <location>
        <begin position="48"/>
        <end position="77"/>
    </location>
</feature>
<dbReference type="EMBL" id="JACIGK010000007">
    <property type="protein sequence ID" value="MBB4265678.1"/>
    <property type="molecule type" value="Genomic_DNA"/>
</dbReference>
<protein>
    <submittedName>
        <fullName evidence="2">Uncharacterized protein</fullName>
    </submittedName>
</protein>
<evidence type="ECO:0000313" key="3">
    <source>
        <dbReference type="Proteomes" id="UP000554286"/>
    </source>
</evidence>
<dbReference type="RefSeq" id="WP_184043291.1">
    <property type="nucleotide sequence ID" value="NZ_JACIGK010000007.1"/>
</dbReference>
<dbReference type="Gene3D" id="3.40.1000.10">
    <property type="entry name" value="Mog1/PsbP, alpha/beta/alpha sandwich"/>
    <property type="match status" value="1"/>
</dbReference>
<keyword evidence="3" id="KW-1185">Reference proteome</keyword>
<sequence>MATGLLIPGGDAGDSPRTEGHATRQGGRSRRALLRAAMLGLLALPAPDARAAVPPPPTRRPPAPARLGGPPGGAPVGAPAADPFGDGPVKLFEPETWGYHLSFPGTWIARTPKPYTVVLSGPEGSDAFFATVTLQNRRAPDDLTPEQAAERVLAAHREDLRARYPSLRVIRETIFRPPPGAADGGRDDLPRGRQLVVDWVSGEGASMRHWAVARPRPRAAVVHLWAFTAERGLFDAHLPTARAILDQWSLRRG</sequence>
<comment type="caution">
    <text evidence="2">The sequence shown here is derived from an EMBL/GenBank/DDBJ whole genome shotgun (WGS) entry which is preliminary data.</text>
</comment>
<proteinExistence type="predicted"/>
<dbReference type="Proteomes" id="UP000554286">
    <property type="component" value="Unassembled WGS sequence"/>
</dbReference>